<organism evidence="3 4">
    <name type="scientific">Mytilus galloprovincialis</name>
    <name type="common">Mediterranean mussel</name>
    <dbReference type="NCBI Taxonomy" id="29158"/>
    <lineage>
        <taxon>Eukaryota</taxon>
        <taxon>Metazoa</taxon>
        <taxon>Spiralia</taxon>
        <taxon>Lophotrochozoa</taxon>
        <taxon>Mollusca</taxon>
        <taxon>Bivalvia</taxon>
        <taxon>Autobranchia</taxon>
        <taxon>Pteriomorphia</taxon>
        <taxon>Mytilida</taxon>
        <taxon>Mytiloidea</taxon>
        <taxon>Mytilidae</taxon>
        <taxon>Mytilinae</taxon>
        <taxon>Mytilus</taxon>
    </lineage>
</organism>
<sequence>MQNASLVLYPYLCQEVVGTEEHVNTIRMMNTIRDHLESDSMRTIITSGSFGEGLDMRGSDLDVMIVLQYLEVCEKIHDYLNFVKVYFKMEMEDTQPGFSKLRLVQTTDWYFCRDCDVVGCGVYLSNSFKQRFVHDFFPTVHGPCVSDEHGNYDLALCLHSKLWITPAEQWVTRSSNSWPSYDVKQAIVKHGVQFVPIGVKGSTQEELEWRISFSVGEKLLIYTFTHTHNCYVMQSRKFF</sequence>
<reference evidence="3" key="1">
    <citation type="submission" date="2018-11" db="EMBL/GenBank/DDBJ databases">
        <authorList>
            <person name="Alioto T."/>
            <person name="Alioto T."/>
        </authorList>
    </citation>
    <scope>NUCLEOTIDE SEQUENCE</scope>
</reference>
<comment type="caution">
    <text evidence="3">The sequence shown here is derived from an EMBL/GenBank/DDBJ whole genome shotgun (WGS) entry which is preliminary data.</text>
</comment>
<evidence type="ECO:0000259" key="2">
    <source>
        <dbReference type="Pfam" id="PF03281"/>
    </source>
</evidence>
<dbReference type="OrthoDB" id="5950246at2759"/>
<protein>
    <recommendedName>
        <fullName evidence="2">Mab-21-like nucleotidyltransferase domain-containing protein</fullName>
    </recommendedName>
</protein>
<accession>A0A8B6H811</accession>
<proteinExistence type="inferred from homology"/>
<evidence type="ECO:0000256" key="1">
    <source>
        <dbReference type="ARBA" id="ARBA00008307"/>
    </source>
</evidence>
<dbReference type="PANTHER" id="PTHR10656:SF42">
    <property type="entry name" value="CYCLIC GMP-AMP SYNTHASE-LIKE PROTEIN-RELATED"/>
    <property type="match status" value="1"/>
</dbReference>
<gene>
    <name evidence="3" type="ORF">MGAL_10B009284</name>
</gene>
<evidence type="ECO:0000313" key="3">
    <source>
        <dbReference type="EMBL" id="VDI74972.1"/>
    </source>
</evidence>
<dbReference type="PANTHER" id="PTHR10656">
    <property type="entry name" value="CELL FATE DETERMINING PROTEIN MAB21-RELATED"/>
    <property type="match status" value="1"/>
</dbReference>
<feature type="domain" description="Mab-21-like nucleotidyltransferase" evidence="2">
    <location>
        <begin position="154"/>
        <end position="221"/>
    </location>
</feature>
<comment type="similarity">
    <text evidence="1">Belongs to the mab-21 family.</text>
</comment>
<evidence type="ECO:0000313" key="4">
    <source>
        <dbReference type="Proteomes" id="UP000596742"/>
    </source>
</evidence>
<dbReference type="AlphaFoldDB" id="A0A8B6H811"/>
<dbReference type="Pfam" id="PF03281">
    <property type="entry name" value="Mab-21"/>
    <property type="match status" value="1"/>
</dbReference>
<dbReference type="EMBL" id="UYJE01009617">
    <property type="protein sequence ID" value="VDI74972.1"/>
    <property type="molecule type" value="Genomic_DNA"/>
</dbReference>
<dbReference type="Proteomes" id="UP000596742">
    <property type="component" value="Unassembled WGS sequence"/>
</dbReference>
<keyword evidence="4" id="KW-1185">Reference proteome</keyword>
<dbReference type="InterPro" id="IPR046903">
    <property type="entry name" value="Mab-21-like_nuc_Trfase"/>
</dbReference>
<name>A0A8B6H811_MYTGA</name>